<proteinExistence type="predicted"/>
<sequence length="168" mass="19789">MRRYLLLFFLLPITNSFSQSPEPPILFKDDKIVLNMSKDTVLLDSLIAISRRYGVEKNFNWGIDSSALSGRYPIKIAFGLNLVQFEGMAKRLAFNEKHAEILRQFFEKDFQECSTGREYIALKRAYLKKYPEYLKNEAGFREEDLKRDEAVMDKMILNTEKYREAHKN</sequence>
<comment type="caution">
    <text evidence="1">The sequence shown here is derived from an EMBL/GenBank/DDBJ whole genome shotgun (WGS) entry which is preliminary data.</text>
</comment>
<keyword evidence="2" id="KW-1185">Reference proteome</keyword>
<dbReference type="RefSeq" id="WP_152758351.1">
    <property type="nucleotide sequence ID" value="NZ_WHLY01000002.1"/>
</dbReference>
<protein>
    <submittedName>
        <fullName evidence="1">Uncharacterized protein</fullName>
    </submittedName>
</protein>
<dbReference type="AlphaFoldDB" id="A0A7C9FC32"/>
<evidence type="ECO:0000313" key="1">
    <source>
        <dbReference type="EMBL" id="MPR33250.1"/>
    </source>
</evidence>
<evidence type="ECO:0000313" key="2">
    <source>
        <dbReference type="Proteomes" id="UP000479293"/>
    </source>
</evidence>
<accession>A0A7C9FC32</accession>
<dbReference type="EMBL" id="WHLY01000002">
    <property type="protein sequence ID" value="MPR33250.1"/>
    <property type="molecule type" value="Genomic_DNA"/>
</dbReference>
<gene>
    <name evidence="1" type="ORF">GBK04_07730</name>
</gene>
<dbReference type="Proteomes" id="UP000479293">
    <property type="component" value="Unassembled WGS sequence"/>
</dbReference>
<reference evidence="1 2" key="1">
    <citation type="submission" date="2019-10" db="EMBL/GenBank/DDBJ databases">
        <title>Draft Genome Sequence of Cytophagaceae sp. SJW1-29.</title>
        <authorList>
            <person name="Choi A."/>
        </authorList>
    </citation>
    <scope>NUCLEOTIDE SEQUENCE [LARGE SCALE GENOMIC DNA]</scope>
    <source>
        <strain evidence="1 2">SJW1-29</strain>
    </source>
</reference>
<name>A0A7C9FC32_9BACT</name>
<organism evidence="1 2">
    <name type="scientific">Salmonirosea aquatica</name>
    <dbReference type="NCBI Taxonomy" id="2654236"/>
    <lineage>
        <taxon>Bacteria</taxon>
        <taxon>Pseudomonadati</taxon>
        <taxon>Bacteroidota</taxon>
        <taxon>Cytophagia</taxon>
        <taxon>Cytophagales</taxon>
        <taxon>Spirosomataceae</taxon>
        <taxon>Salmonirosea</taxon>
    </lineage>
</organism>